<gene>
    <name evidence="2" type="ORF">EYW47_36305</name>
</gene>
<keyword evidence="3" id="KW-1185">Reference proteome</keyword>
<protein>
    <recommendedName>
        <fullName evidence="4">Type 1 fimbria pilin</fullName>
    </recommendedName>
</protein>
<comment type="caution">
    <text evidence="2">The sequence shown here is derived from an EMBL/GenBank/DDBJ whole genome shotgun (WGS) entry which is preliminary data.</text>
</comment>
<dbReference type="Proteomes" id="UP000295722">
    <property type="component" value="Unassembled WGS sequence"/>
</dbReference>
<evidence type="ECO:0008006" key="4">
    <source>
        <dbReference type="Google" id="ProtNLM"/>
    </source>
</evidence>
<proteinExistence type="predicted"/>
<evidence type="ECO:0000313" key="3">
    <source>
        <dbReference type="Proteomes" id="UP000295722"/>
    </source>
</evidence>
<feature type="signal peptide" evidence="1">
    <location>
        <begin position="1"/>
        <end position="18"/>
    </location>
</feature>
<feature type="chain" id="PRO_5020333927" description="Type 1 fimbria pilin" evidence="1">
    <location>
        <begin position="19"/>
        <end position="207"/>
    </location>
</feature>
<dbReference type="RefSeq" id="WP_133199632.1">
    <property type="nucleotide sequence ID" value="NZ_JBHUCW010000042.1"/>
</dbReference>
<reference evidence="2 3" key="1">
    <citation type="submission" date="2019-03" db="EMBL/GenBank/DDBJ databases">
        <title>Paraburkholderia sp. 4M-K11, isolated from subtropical forest soil.</title>
        <authorList>
            <person name="Gao Z.-H."/>
            <person name="Qiu L.-H."/>
        </authorList>
    </citation>
    <scope>NUCLEOTIDE SEQUENCE [LARGE SCALE GENOMIC DNA]</scope>
    <source>
        <strain evidence="2 3">4M-K11</strain>
    </source>
</reference>
<evidence type="ECO:0000313" key="2">
    <source>
        <dbReference type="EMBL" id="TDG17845.1"/>
    </source>
</evidence>
<dbReference type="EMBL" id="SMRP01000038">
    <property type="protein sequence ID" value="TDG17845.1"/>
    <property type="molecule type" value="Genomic_DNA"/>
</dbReference>
<dbReference type="OrthoDB" id="9033273at2"/>
<organism evidence="2 3">
    <name type="scientific">Paraburkholderia silviterrae</name>
    <dbReference type="NCBI Taxonomy" id="2528715"/>
    <lineage>
        <taxon>Bacteria</taxon>
        <taxon>Pseudomonadati</taxon>
        <taxon>Pseudomonadota</taxon>
        <taxon>Betaproteobacteria</taxon>
        <taxon>Burkholderiales</taxon>
        <taxon>Burkholderiaceae</taxon>
        <taxon>Paraburkholderia</taxon>
    </lineage>
</organism>
<sequence>MKINALVFVGLLASSVQAHCNTASVTNTAGAFNLSVQTKVGALHCLVDEEPIDVTLSSDGEAVIVSGTSYVPVGELSRCKAGTPVHVRRAAPHVGFLSDINIKASIYASMVPVAVSPLSFVAVVGKIGSDRNLVEKPGFYRTTVSKSKLEEEASSDMIPVISFDGKYISVDRHQCGSDPEVDVIEIKTGKTKVINNKACNRLFNWVK</sequence>
<keyword evidence="1" id="KW-0732">Signal</keyword>
<accession>A0A4R5LZM5</accession>
<name>A0A4R5LZM5_9BURK</name>
<dbReference type="AlphaFoldDB" id="A0A4R5LZM5"/>
<evidence type="ECO:0000256" key="1">
    <source>
        <dbReference type="SAM" id="SignalP"/>
    </source>
</evidence>